<gene>
    <name evidence="9" type="primary">LOC111018759</name>
</gene>
<evidence type="ECO:0000259" key="7">
    <source>
        <dbReference type="PROSITE" id="PS50172"/>
    </source>
</evidence>
<feature type="region of interest" description="Disordered" evidence="6">
    <location>
        <begin position="1"/>
        <end position="65"/>
    </location>
</feature>
<keyword evidence="8" id="KW-1185">Reference proteome</keyword>
<keyword evidence="2" id="KW-0677">Repeat</keyword>
<dbReference type="PROSITE" id="PS50172">
    <property type="entry name" value="BRCT"/>
    <property type="match status" value="1"/>
</dbReference>
<keyword evidence="5" id="KW-0539">Nucleus</keyword>
<accession>A0A6J1D979</accession>
<name>A0A6J1D979_MOMCH</name>
<organism evidence="8 9">
    <name type="scientific">Momordica charantia</name>
    <name type="common">Bitter gourd</name>
    <name type="synonym">Balsam pear</name>
    <dbReference type="NCBI Taxonomy" id="3673"/>
    <lineage>
        <taxon>Eukaryota</taxon>
        <taxon>Viridiplantae</taxon>
        <taxon>Streptophyta</taxon>
        <taxon>Embryophyta</taxon>
        <taxon>Tracheophyta</taxon>
        <taxon>Spermatophyta</taxon>
        <taxon>Magnoliopsida</taxon>
        <taxon>eudicotyledons</taxon>
        <taxon>Gunneridae</taxon>
        <taxon>Pentapetalae</taxon>
        <taxon>rosids</taxon>
        <taxon>fabids</taxon>
        <taxon>Cucurbitales</taxon>
        <taxon>Cucurbitaceae</taxon>
        <taxon>Momordiceae</taxon>
        <taxon>Momordica</taxon>
    </lineage>
</organism>
<reference evidence="9" key="1">
    <citation type="submission" date="2025-08" db="UniProtKB">
        <authorList>
            <consortium name="RefSeq"/>
        </authorList>
    </citation>
    <scope>IDENTIFICATION</scope>
    <source>
        <strain evidence="9">OHB3-1</strain>
    </source>
</reference>
<evidence type="ECO:0000313" key="8">
    <source>
        <dbReference type="Proteomes" id="UP000504603"/>
    </source>
</evidence>
<dbReference type="Gene3D" id="3.40.50.10190">
    <property type="entry name" value="BRCT domain"/>
    <property type="match status" value="1"/>
</dbReference>
<dbReference type="GO" id="GO:0005634">
    <property type="term" value="C:nucleus"/>
    <property type="evidence" value="ECO:0007669"/>
    <property type="project" value="UniProtKB-SubCell"/>
</dbReference>
<dbReference type="SUPFAM" id="SSF52113">
    <property type="entry name" value="BRCT domain"/>
    <property type="match status" value="1"/>
</dbReference>
<feature type="compositionally biased region" description="Basic and acidic residues" evidence="6">
    <location>
        <begin position="187"/>
        <end position="199"/>
    </location>
</feature>
<dbReference type="PANTHER" id="PTHR11370">
    <property type="entry name" value="DNA-REPAIR PROTEIN XRCC1"/>
    <property type="match status" value="1"/>
</dbReference>
<sequence length="380" mass="42585">MSNSKTNLGGGSAKRSLPSWMSGKDDGSTSRGKKPTSSGSGGNEVIAEAEEGKQGSGNGEDPISSSLHRDFSKLLEGVVFVLSGFVNPERSILRSQALEMGAQYQPDWNSDCTLLICAFPNTPKFRQVESDCGTIVSKEWISGCYAQKKLIDIESHLLHAGKPWRRSNLSHEARQAKIASSSKKPQKPVERTSHLKQNEQDISQSRDNNSSRECFSPPKLKKWATDDYNKTISWLESQEEKPDPSEIKKIAAEGILTCLQDAIDSLHQDQDINQVTEEWKFVPQVVEELAKLCSKKESISKEELRRQAIDSKKIYEVELNFLLDNSPDRKKRPNISKELKNGCKEKEDERVARGYDSDDTIEMTEEEIDLAFQNVACKKT</sequence>
<dbReference type="KEGG" id="mcha:111018759"/>
<dbReference type="GO" id="GO:0000012">
    <property type="term" value="P:single strand break repair"/>
    <property type="evidence" value="ECO:0007669"/>
    <property type="project" value="InterPro"/>
</dbReference>
<dbReference type="OrthoDB" id="25840at2759"/>
<dbReference type="CDD" id="cd17725">
    <property type="entry name" value="BRCT_XRCC1_rpt1"/>
    <property type="match status" value="1"/>
</dbReference>
<dbReference type="Pfam" id="PF00533">
    <property type="entry name" value="BRCT"/>
    <property type="match status" value="1"/>
</dbReference>
<feature type="compositionally biased region" description="Polar residues" evidence="6">
    <location>
        <begin position="200"/>
        <end position="213"/>
    </location>
</feature>
<dbReference type="GO" id="GO:0006303">
    <property type="term" value="P:double-strand break repair via nonhomologous end joining"/>
    <property type="evidence" value="ECO:0007669"/>
    <property type="project" value="InterPro"/>
</dbReference>
<dbReference type="InterPro" id="IPR001357">
    <property type="entry name" value="BRCT_dom"/>
</dbReference>
<feature type="region of interest" description="Disordered" evidence="6">
    <location>
        <begin position="168"/>
        <end position="218"/>
    </location>
</feature>
<comment type="subcellular location">
    <subcellularLocation>
        <location evidence="1">Nucleus</location>
    </subcellularLocation>
</comment>
<evidence type="ECO:0000256" key="5">
    <source>
        <dbReference type="ARBA" id="ARBA00023242"/>
    </source>
</evidence>
<dbReference type="GO" id="GO:0003684">
    <property type="term" value="F:damaged DNA binding"/>
    <property type="evidence" value="ECO:0007669"/>
    <property type="project" value="InterPro"/>
</dbReference>
<evidence type="ECO:0000313" key="9">
    <source>
        <dbReference type="RefSeq" id="XP_022150690.1"/>
    </source>
</evidence>
<feature type="domain" description="BRCT" evidence="7">
    <location>
        <begin position="70"/>
        <end position="158"/>
    </location>
</feature>
<evidence type="ECO:0000256" key="3">
    <source>
        <dbReference type="ARBA" id="ARBA00022763"/>
    </source>
</evidence>
<keyword evidence="3" id="KW-0227">DNA damage</keyword>
<dbReference type="GO" id="GO:0006284">
    <property type="term" value="P:base-excision repair"/>
    <property type="evidence" value="ECO:0007669"/>
    <property type="project" value="InterPro"/>
</dbReference>
<dbReference type="PANTHER" id="PTHR11370:SF5">
    <property type="entry name" value="DNA REPAIR PROTEIN XRCC1"/>
    <property type="match status" value="1"/>
</dbReference>
<dbReference type="SMART" id="SM00292">
    <property type="entry name" value="BRCT"/>
    <property type="match status" value="1"/>
</dbReference>
<evidence type="ECO:0000256" key="1">
    <source>
        <dbReference type="ARBA" id="ARBA00004123"/>
    </source>
</evidence>
<keyword evidence="4" id="KW-0234">DNA repair</keyword>
<feature type="region of interest" description="Disordered" evidence="6">
    <location>
        <begin position="330"/>
        <end position="351"/>
    </location>
</feature>
<dbReference type="RefSeq" id="XP_022150690.1">
    <property type="nucleotide sequence ID" value="XM_022294998.1"/>
</dbReference>
<dbReference type="InterPro" id="IPR045080">
    <property type="entry name" value="BRCT_XRCC1_rpt1"/>
</dbReference>
<dbReference type="InterPro" id="IPR036420">
    <property type="entry name" value="BRCT_dom_sf"/>
</dbReference>
<dbReference type="AlphaFoldDB" id="A0A6J1D979"/>
<feature type="compositionally biased region" description="Basic and acidic residues" evidence="6">
    <location>
        <begin position="335"/>
        <end position="351"/>
    </location>
</feature>
<dbReference type="FunFam" id="3.40.50.10190:FF:000008">
    <property type="entry name" value="X-ray repair cross complementing 1"/>
    <property type="match status" value="1"/>
</dbReference>
<evidence type="ECO:0000256" key="6">
    <source>
        <dbReference type="SAM" id="MobiDB-lite"/>
    </source>
</evidence>
<dbReference type="GeneID" id="111018759"/>
<proteinExistence type="predicted"/>
<protein>
    <submittedName>
        <fullName evidence="9">DNA-repair protein XRCC1</fullName>
    </submittedName>
</protein>
<dbReference type="Proteomes" id="UP000504603">
    <property type="component" value="Unplaced"/>
</dbReference>
<evidence type="ECO:0000256" key="2">
    <source>
        <dbReference type="ARBA" id="ARBA00022737"/>
    </source>
</evidence>
<evidence type="ECO:0000256" key="4">
    <source>
        <dbReference type="ARBA" id="ARBA00023204"/>
    </source>
</evidence>